<evidence type="ECO:0000313" key="1">
    <source>
        <dbReference type="EMBL" id="RJE18409.1"/>
    </source>
</evidence>
<evidence type="ECO:0000313" key="2">
    <source>
        <dbReference type="Proteomes" id="UP000266188"/>
    </source>
</evidence>
<dbReference type="PANTHER" id="PTHR43591">
    <property type="entry name" value="METHYLTRANSFERASE"/>
    <property type="match status" value="1"/>
</dbReference>
<dbReference type="PANTHER" id="PTHR43591:SF10">
    <property type="entry name" value="ABC TRANSMEMBRANE TYPE-1 DOMAIN-CONTAINING PROTEIN-RELATED"/>
    <property type="match status" value="1"/>
</dbReference>
<name>A0A3A2Z5Q9_9EURO</name>
<dbReference type="GO" id="GO:0008168">
    <property type="term" value="F:methyltransferase activity"/>
    <property type="evidence" value="ECO:0007669"/>
    <property type="project" value="UniProtKB-KW"/>
</dbReference>
<keyword evidence="2" id="KW-1185">Reference proteome</keyword>
<keyword evidence="1" id="KW-0489">Methyltransferase</keyword>
<protein>
    <submittedName>
        <fullName evidence="1">Methyltransferase</fullName>
    </submittedName>
</protein>
<accession>A0A3A2Z5Q9</accession>
<proteinExistence type="predicted"/>
<dbReference type="Gene3D" id="3.40.50.150">
    <property type="entry name" value="Vaccinia Virus protein VP39"/>
    <property type="match status" value="1"/>
</dbReference>
<reference evidence="2" key="1">
    <citation type="submission" date="2017-02" db="EMBL/GenBank/DDBJ databases">
        <authorList>
            <person name="Tafer H."/>
            <person name="Lopandic K."/>
        </authorList>
    </citation>
    <scope>NUCLEOTIDE SEQUENCE [LARGE SCALE GENOMIC DNA]</scope>
    <source>
        <strain evidence="2">CBS 366.77</strain>
    </source>
</reference>
<dbReference type="CDD" id="cd02440">
    <property type="entry name" value="AdoMet_MTases"/>
    <property type="match status" value="1"/>
</dbReference>
<dbReference type="Pfam" id="PF13489">
    <property type="entry name" value="Methyltransf_23"/>
    <property type="match status" value="1"/>
</dbReference>
<dbReference type="OrthoDB" id="2013972at2759"/>
<dbReference type="AlphaFoldDB" id="A0A3A2Z5Q9"/>
<dbReference type="Proteomes" id="UP000266188">
    <property type="component" value="Unassembled WGS sequence"/>
</dbReference>
<gene>
    <name evidence="1" type="ORF">PHISCL_09256</name>
</gene>
<keyword evidence="1" id="KW-0808">Transferase</keyword>
<sequence>MSLPNHNENIQVDTSDEDSIFDVESIADTNLSIASSVRDYPYENGRRYHAYRHGQYPMPNDEQEQDRLDTMHYFFKLLTRGPLFIAPITELRQPERILDIGTGTGNWALEMAEEFPNAEVVGTDLSPIQPAWAPPNCRFFIDDAESEWAFPPHEAFDYIHGRVLAGGIADWKRLLQQAYNHLKPGGWVEFQEYEIKFTSDDGTHEQAAMIMEWCQKMIEVSEKFGKPMNIARDLSGIVQGVGFTNVMDDVYKAPLGTWPKNRHLKDIGRVAQKIVIEGIEPYTLALFTRILGHAREETEEYMEKVRQDLDLKCRSAHLYGRVHFIYGQKPTDG</sequence>
<dbReference type="GO" id="GO:0032259">
    <property type="term" value="P:methylation"/>
    <property type="evidence" value="ECO:0007669"/>
    <property type="project" value="UniProtKB-KW"/>
</dbReference>
<dbReference type="InterPro" id="IPR029063">
    <property type="entry name" value="SAM-dependent_MTases_sf"/>
</dbReference>
<dbReference type="STRING" id="2070753.A0A3A2Z5Q9"/>
<dbReference type="SUPFAM" id="SSF53335">
    <property type="entry name" value="S-adenosyl-L-methionine-dependent methyltransferases"/>
    <property type="match status" value="1"/>
</dbReference>
<dbReference type="EMBL" id="MVGC01000557">
    <property type="protein sequence ID" value="RJE18409.1"/>
    <property type="molecule type" value="Genomic_DNA"/>
</dbReference>
<comment type="caution">
    <text evidence="1">The sequence shown here is derived from an EMBL/GenBank/DDBJ whole genome shotgun (WGS) entry which is preliminary data.</text>
</comment>
<organism evidence="1 2">
    <name type="scientific">Aspergillus sclerotialis</name>
    <dbReference type="NCBI Taxonomy" id="2070753"/>
    <lineage>
        <taxon>Eukaryota</taxon>
        <taxon>Fungi</taxon>
        <taxon>Dikarya</taxon>
        <taxon>Ascomycota</taxon>
        <taxon>Pezizomycotina</taxon>
        <taxon>Eurotiomycetes</taxon>
        <taxon>Eurotiomycetidae</taxon>
        <taxon>Eurotiales</taxon>
        <taxon>Aspergillaceae</taxon>
        <taxon>Aspergillus</taxon>
        <taxon>Aspergillus subgen. Polypaecilum</taxon>
    </lineage>
</organism>